<sequence length="251" mass="27364">METQNILKHPLTLLISFFVLLFLFTKFGPNLPVSILSQEKGQPLVVQGEGKVSVVPDIAKVSLGIEESGSSLKTVQDSVNKKSKTLTDELKKLGIKDADIKTVSYNVSPNYDYRSVPTKIIGYRVSTTYEVKIKDFDKVNDVLVKATEVGANSIGNVSFEVNEETKKEKLQDARKEAVKEAKDKAEGLAKAAGITLGKIINISEQQGFDNTRPIPLLEKSGIGGDTQIAQPEIAPGETELSVIVSLSFELR</sequence>
<accession>A0A1F8DIH2</accession>
<dbReference type="InterPro" id="IPR007497">
    <property type="entry name" value="SIMPL/DUF541"/>
</dbReference>
<dbReference type="Proteomes" id="UP000178803">
    <property type="component" value="Unassembled WGS sequence"/>
</dbReference>
<dbReference type="GO" id="GO:0006974">
    <property type="term" value="P:DNA damage response"/>
    <property type="evidence" value="ECO:0007669"/>
    <property type="project" value="TreeGrafter"/>
</dbReference>
<reference evidence="2 3" key="1">
    <citation type="journal article" date="2016" name="Nat. Commun.">
        <title>Thousands of microbial genomes shed light on interconnected biogeochemical processes in an aquifer system.</title>
        <authorList>
            <person name="Anantharaman K."/>
            <person name="Brown C.T."/>
            <person name="Hug L.A."/>
            <person name="Sharon I."/>
            <person name="Castelle C.J."/>
            <person name="Probst A.J."/>
            <person name="Thomas B.C."/>
            <person name="Singh A."/>
            <person name="Wilkins M.J."/>
            <person name="Karaoz U."/>
            <person name="Brodie E.L."/>
            <person name="Williams K.H."/>
            <person name="Hubbard S.S."/>
            <person name="Banfield J.F."/>
        </authorList>
    </citation>
    <scope>NUCLEOTIDE SEQUENCE [LARGE SCALE GENOMIC DNA]</scope>
</reference>
<evidence type="ECO:0000256" key="1">
    <source>
        <dbReference type="SAM" id="Phobius"/>
    </source>
</evidence>
<keyword evidence="1" id="KW-0472">Membrane</keyword>
<comment type="caution">
    <text evidence="2">The sequence shown here is derived from an EMBL/GenBank/DDBJ whole genome shotgun (WGS) entry which is preliminary data.</text>
</comment>
<dbReference type="Gene3D" id="3.30.70.2970">
    <property type="entry name" value="Protein of unknown function (DUF541), domain 2"/>
    <property type="match status" value="1"/>
</dbReference>
<dbReference type="Pfam" id="PF04402">
    <property type="entry name" value="SIMPL"/>
    <property type="match status" value="1"/>
</dbReference>
<dbReference type="EMBL" id="MGIJ01000005">
    <property type="protein sequence ID" value="OGM88431.1"/>
    <property type="molecule type" value="Genomic_DNA"/>
</dbReference>
<proteinExistence type="predicted"/>
<organism evidence="2 3">
    <name type="scientific">Candidatus Woesebacteria bacterium RIFOXYD1_FULL_40_21</name>
    <dbReference type="NCBI Taxonomy" id="1802549"/>
    <lineage>
        <taxon>Bacteria</taxon>
        <taxon>Candidatus Woeseibacteriota</taxon>
    </lineage>
</organism>
<name>A0A1F8DIH2_9BACT</name>
<dbReference type="Gene3D" id="3.30.110.170">
    <property type="entry name" value="Protein of unknown function (DUF541), domain 1"/>
    <property type="match status" value="1"/>
</dbReference>
<evidence type="ECO:0000313" key="3">
    <source>
        <dbReference type="Proteomes" id="UP000178803"/>
    </source>
</evidence>
<evidence type="ECO:0000313" key="2">
    <source>
        <dbReference type="EMBL" id="OGM88431.1"/>
    </source>
</evidence>
<dbReference type="AlphaFoldDB" id="A0A1F8DIH2"/>
<keyword evidence="1" id="KW-0812">Transmembrane</keyword>
<dbReference type="PANTHER" id="PTHR34387:SF1">
    <property type="entry name" value="PERIPLASMIC IMMUNOGENIC PROTEIN"/>
    <property type="match status" value="1"/>
</dbReference>
<keyword evidence="1" id="KW-1133">Transmembrane helix</keyword>
<feature type="transmembrane region" description="Helical" evidence="1">
    <location>
        <begin position="6"/>
        <end position="24"/>
    </location>
</feature>
<protein>
    <recommendedName>
        <fullName evidence="4">26 kDa periplasmic immunogenic protein</fullName>
    </recommendedName>
</protein>
<evidence type="ECO:0008006" key="4">
    <source>
        <dbReference type="Google" id="ProtNLM"/>
    </source>
</evidence>
<dbReference type="InterPro" id="IPR052022">
    <property type="entry name" value="26kDa_periplasmic_antigen"/>
</dbReference>
<gene>
    <name evidence="2" type="ORF">A2614_01985</name>
</gene>
<dbReference type="PANTHER" id="PTHR34387">
    <property type="entry name" value="SLR1258 PROTEIN"/>
    <property type="match status" value="1"/>
</dbReference>